<dbReference type="AlphaFoldDB" id="A0A391NI85"/>
<comment type="caution">
    <text evidence="1">The sequence shown here is derived from an EMBL/GenBank/DDBJ whole genome shotgun (WGS) entry which is preliminary data.</text>
</comment>
<accession>A0A391NI85</accession>
<protein>
    <submittedName>
        <fullName evidence="1">Uncharacterized protein</fullName>
    </submittedName>
</protein>
<reference evidence="1 2" key="1">
    <citation type="journal article" date="2018" name="PLoS ONE">
        <title>The draft genome of Kipferlia bialata reveals reductive genome evolution in fornicate parasites.</title>
        <authorList>
            <person name="Tanifuji G."/>
            <person name="Takabayashi S."/>
            <person name="Kume K."/>
            <person name="Takagi M."/>
            <person name="Nakayama T."/>
            <person name="Kamikawa R."/>
            <person name="Inagaki Y."/>
            <person name="Hashimoto T."/>
        </authorList>
    </citation>
    <scope>NUCLEOTIDE SEQUENCE [LARGE SCALE GENOMIC DNA]</scope>
    <source>
        <strain evidence="1">NY0173</strain>
    </source>
</reference>
<organism evidence="1 2">
    <name type="scientific">Kipferlia bialata</name>
    <dbReference type="NCBI Taxonomy" id="797122"/>
    <lineage>
        <taxon>Eukaryota</taxon>
        <taxon>Metamonada</taxon>
        <taxon>Carpediemonas-like organisms</taxon>
        <taxon>Kipferlia</taxon>
    </lineage>
</organism>
<gene>
    <name evidence="1" type="ORF">KIPB_000689</name>
</gene>
<proteinExistence type="predicted"/>
<evidence type="ECO:0000313" key="2">
    <source>
        <dbReference type="Proteomes" id="UP000265618"/>
    </source>
</evidence>
<sequence length="120" mass="12808">MSPYSMSIEKLSHTRWVTPSLAHLALRIRSCSGVPEHLILVISAQRALLAASHPGLASSALNLSLRNSWIEMCSSEDSSVDGVALRRSVCGSSIARRGEARLGSDASGDVPVFAWCCVEV</sequence>
<keyword evidence="2" id="KW-1185">Reference proteome</keyword>
<dbReference type="EMBL" id="BDIP01000085">
    <property type="protein sequence ID" value="GCA62021.1"/>
    <property type="molecule type" value="Genomic_DNA"/>
</dbReference>
<dbReference type="Proteomes" id="UP000265618">
    <property type="component" value="Unassembled WGS sequence"/>
</dbReference>
<evidence type="ECO:0000313" key="1">
    <source>
        <dbReference type="EMBL" id="GCA62021.1"/>
    </source>
</evidence>
<name>A0A391NI85_9EUKA</name>